<dbReference type="Gene3D" id="2.10.70.100">
    <property type="match status" value="1"/>
</dbReference>
<evidence type="ECO:0000259" key="8">
    <source>
        <dbReference type="PROSITE" id="PS50113"/>
    </source>
</evidence>
<protein>
    <recommendedName>
        <fullName evidence="2">histidine kinase</fullName>
        <ecNumber evidence="2">2.7.13.3</ecNumber>
    </recommendedName>
</protein>
<dbReference type="InterPro" id="IPR005467">
    <property type="entry name" value="His_kinase_dom"/>
</dbReference>
<dbReference type="InterPro" id="IPR003661">
    <property type="entry name" value="HisK_dim/P_dom"/>
</dbReference>
<dbReference type="PANTHER" id="PTHR43304">
    <property type="entry name" value="PHYTOCHROME-LIKE PROTEIN CPH1"/>
    <property type="match status" value="1"/>
</dbReference>
<evidence type="ECO:0000313" key="9">
    <source>
        <dbReference type="EMBL" id="MDN3566561.1"/>
    </source>
</evidence>
<evidence type="ECO:0000256" key="2">
    <source>
        <dbReference type="ARBA" id="ARBA00012438"/>
    </source>
</evidence>
<dbReference type="InterPro" id="IPR036890">
    <property type="entry name" value="HATPase_C_sf"/>
</dbReference>
<dbReference type="NCBIfam" id="TIGR00229">
    <property type="entry name" value="sensory_box"/>
    <property type="match status" value="1"/>
</dbReference>
<dbReference type="Gene3D" id="1.10.287.130">
    <property type="match status" value="1"/>
</dbReference>
<dbReference type="Gene3D" id="3.30.565.10">
    <property type="entry name" value="Histidine kinase-like ATPase, C-terminal domain"/>
    <property type="match status" value="1"/>
</dbReference>
<dbReference type="PRINTS" id="PR00344">
    <property type="entry name" value="BCTRLSENSOR"/>
</dbReference>
<keyword evidence="10" id="KW-1185">Reference proteome</keyword>
<dbReference type="CDD" id="cd00082">
    <property type="entry name" value="HisKA"/>
    <property type="match status" value="1"/>
</dbReference>
<dbReference type="SMART" id="SM00091">
    <property type="entry name" value="PAS"/>
    <property type="match status" value="1"/>
</dbReference>
<proteinExistence type="predicted"/>
<comment type="caution">
    <text evidence="9">The sequence shown here is derived from an EMBL/GenBank/DDBJ whole genome shotgun (WGS) entry which is preliminary data.</text>
</comment>
<dbReference type="EMBL" id="JAUFPN010000178">
    <property type="protein sequence ID" value="MDN3566561.1"/>
    <property type="molecule type" value="Genomic_DNA"/>
</dbReference>
<dbReference type="CDD" id="cd00130">
    <property type="entry name" value="PAS"/>
    <property type="match status" value="1"/>
</dbReference>
<accession>A0ABT8AAC2</accession>
<comment type="catalytic activity">
    <reaction evidence="1">
        <text>ATP + protein L-histidine = ADP + protein N-phospho-L-histidine.</text>
        <dbReference type="EC" id="2.7.13.3"/>
    </reaction>
</comment>
<dbReference type="EC" id="2.7.13.3" evidence="2"/>
<evidence type="ECO:0000313" key="10">
    <source>
        <dbReference type="Proteomes" id="UP001529369"/>
    </source>
</evidence>
<organism evidence="9 10">
    <name type="scientific">Paeniroseomonas aquatica</name>
    <dbReference type="NCBI Taxonomy" id="373043"/>
    <lineage>
        <taxon>Bacteria</taxon>
        <taxon>Pseudomonadati</taxon>
        <taxon>Pseudomonadota</taxon>
        <taxon>Alphaproteobacteria</taxon>
        <taxon>Acetobacterales</taxon>
        <taxon>Acetobacteraceae</taxon>
        <taxon>Paeniroseomonas</taxon>
    </lineage>
</organism>
<dbReference type="InterPro" id="IPR003594">
    <property type="entry name" value="HATPase_dom"/>
</dbReference>
<dbReference type="SUPFAM" id="SSF47384">
    <property type="entry name" value="Homodimeric domain of signal transducing histidine kinase"/>
    <property type="match status" value="1"/>
</dbReference>
<reference evidence="10" key="1">
    <citation type="journal article" date="2019" name="Int. J. Syst. Evol. Microbiol.">
        <title>The Global Catalogue of Microorganisms (GCM) 10K type strain sequencing project: providing services to taxonomists for standard genome sequencing and annotation.</title>
        <authorList>
            <consortium name="The Broad Institute Genomics Platform"/>
            <consortium name="The Broad Institute Genome Sequencing Center for Infectious Disease"/>
            <person name="Wu L."/>
            <person name="Ma J."/>
        </authorList>
    </citation>
    <scope>NUCLEOTIDE SEQUENCE [LARGE SCALE GENOMIC DNA]</scope>
    <source>
        <strain evidence="10">CECT 7131</strain>
    </source>
</reference>
<keyword evidence="5" id="KW-0418">Kinase</keyword>
<dbReference type="Pfam" id="PF00512">
    <property type="entry name" value="HisKA"/>
    <property type="match status" value="1"/>
</dbReference>
<dbReference type="Pfam" id="PF02518">
    <property type="entry name" value="HATPase_c"/>
    <property type="match status" value="1"/>
</dbReference>
<dbReference type="SMART" id="SM00387">
    <property type="entry name" value="HATPase_c"/>
    <property type="match status" value="1"/>
</dbReference>
<dbReference type="SUPFAM" id="SSF55785">
    <property type="entry name" value="PYP-like sensor domain (PAS domain)"/>
    <property type="match status" value="1"/>
</dbReference>
<keyword evidence="3" id="KW-0597">Phosphoprotein</keyword>
<keyword evidence="9" id="KW-0547">Nucleotide-binding</keyword>
<evidence type="ECO:0000259" key="7">
    <source>
        <dbReference type="PROSITE" id="PS50112"/>
    </source>
</evidence>
<dbReference type="PROSITE" id="PS50112">
    <property type="entry name" value="PAS"/>
    <property type="match status" value="1"/>
</dbReference>
<dbReference type="InterPro" id="IPR052162">
    <property type="entry name" value="Sensor_kinase/Photoreceptor"/>
</dbReference>
<gene>
    <name evidence="9" type="ORF">QWZ14_19485</name>
</gene>
<dbReference type="GO" id="GO:0005524">
    <property type="term" value="F:ATP binding"/>
    <property type="evidence" value="ECO:0007669"/>
    <property type="project" value="UniProtKB-KW"/>
</dbReference>
<dbReference type="Pfam" id="PF08447">
    <property type="entry name" value="PAS_3"/>
    <property type="match status" value="1"/>
</dbReference>
<evidence type="ECO:0000259" key="6">
    <source>
        <dbReference type="PROSITE" id="PS50109"/>
    </source>
</evidence>
<feature type="domain" description="PAC" evidence="8">
    <location>
        <begin position="83"/>
        <end position="136"/>
    </location>
</feature>
<dbReference type="Gene3D" id="3.30.450.20">
    <property type="entry name" value="PAS domain"/>
    <property type="match status" value="1"/>
</dbReference>
<feature type="domain" description="PAS" evidence="7">
    <location>
        <begin position="7"/>
        <end position="78"/>
    </location>
</feature>
<dbReference type="InterPro" id="IPR036097">
    <property type="entry name" value="HisK_dim/P_sf"/>
</dbReference>
<dbReference type="SMART" id="SM00388">
    <property type="entry name" value="HisKA"/>
    <property type="match status" value="1"/>
</dbReference>
<dbReference type="RefSeq" id="WP_290318488.1">
    <property type="nucleotide sequence ID" value="NZ_JAUFPN010000178.1"/>
</dbReference>
<keyword evidence="4" id="KW-0808">Transferase</keyword>
<sequence>MADLLPAEERLRLAAEAADIGWWDCEEVHSRLTWTPRMKAMFGISPDMPVGQEDFYQGLHPDDRARVAERYASATDPARRAPYDVEYRTIGKEDGVVRWIAAKGRGVFDDTGRCIRVIGIAIDITERKWAEEQRHLRPPEADGWREQFIVVLGHDLRNPLASVAAGTKLLIRHPERAAEIAEQIERSISRMSGLISNLLDFARGRLGGGFVTARDCDQPLQPVLLRVVEEFSGIHPERRIAVDIDLREAVECDRQRIGQLLSNLLGNALTYGTPAEPILVQARAEAGHFTLLVANAGDTIEPAALERLFQPFFRGSQRGSRGREGLGLGLYICSEIAKAHGGTIGASSDHGQTRFTLRLPTQASRPG</sequence>
<dbReference type="InterPro" id="IPR013655">
    <property type="entry name" value="PAS_fold_3"/>
</dbReference>
<dbReference type="InterPro" id="IPR000014">
    <property type="entry name" value="PAS"/>
</dbReference>
<feature type="domain" description="Histidine kinase" evidence="6">
    <location>
        <begin position="151"/>
        <end position="363"/>
    </location>
</feature>
<dbReference type="SUPFAM" id="SSF55874">
    <property type="entry name" value="ATPase domain of HSP90 chaperone/DNA topoisomerase II/histidine kinase"/>
    <property type="match status" value="1"/>
</dbReference>
<keyword evidence="9" id="KW-0067">ATP-binding</keyword>
<name>A0ABT8AAC2_9PROT</name>
<dbReference type="PANTHER" id="PTHR43304:SF1">
    <property type="entry name" value="PAC DOMAIN-CONTAINING PROTEIN"/>
    <property type="match status" value="1"/>
</dbReference>
<evidence type="ECO:0000256" key="1">
    <source>
        <dbReference type="ARBA" id="ARBA00000085"/>
    </source>
</evidence>
<evidence type="ECO:0000256" key="5">
    <source>
        <dbReference type="ARBA" id="ARBA00022777"/>
    </source>
</evidence>
<dbReference type="Proteomes" id="UP001529369">
    <property type="component" value="Unassembled WGS sequence"/>
</dbReference>
<dbReference type="PROSITE" id="PS50113">
    <property type="entry name" value="PAC"/>
    <property type="match status" value="1"/>
</dbReference>
<dbReference type="PROSITE" id="PS50109">
    <property type="entry name" value="HIS_KIN"/>
    <property type="match status" value="1"/>
</dbReference>
<dbReference type="InterPro" id="IPR035965">
    <property type="entry name" value="PAS-like_dom_sf"/>
</dbReference>
<evidence type="ECO:0000256" key="3">
    <source>
        <dbReference type="ARBA" id="ARBA00022553"/>
    </source>
</evidence>
<dbReference type="InterPro" id="IPR004358">
    <property type="entry name" value="Sig_transdc_His_kin-like_C"/>
</dbReference>
<dbReference type="InterPro" id="IPR000700">
    <property type="entry name" value="PAS-assoc_C"/>
</dbReference>
<dbReference type="CDD" id="cd00075">
    <property type="entry name" value="HATPase"/>
    <property type="match status" value="1"/>
</dbReference>
<evidence type="ECO:0000256" key="4">
    <source>
        <dbReference type="ARBA" id="ARBA00022679"/>
    </source>
</evidence>